<feature type="compositionally biased region" description="Low complexity" evidence="5">
    <location>
        <begin position="633"/>
        <end position="645"/>
    </location>
</feature>
<feature type="region of interest" description="Disordered" evidence="5">
    <location>
        <begin position="627"/>
        <end position="692"/>
    </location>
</feature>
<feature type="compositionally biased region" description="Basic and acidic residues" evidence="5">
    <location>
        <begin position="679"/>
        <end position="692"/>
    </location>
</feature>
<feature type="domain" description="G-protein coupled receptors family 2 profile 2" evidence="7">
    <location>
        <begin position="30"/>
        <end position="213"/>
    </location>
</feature>
<feature type="region of interest" description="Disordered" evidence="5">
    <location>
        <begin position="397"/>
        <end position="424"/>
    </location>
</feature>
<sequence>MVLFLVDYVTPDDETVRNLSFQEGWQIYSLRLLNLVSNSISIVSAITVLVILLAMRLYDRRFVDRVSLRLTAAISMTDLVSAISLVVYTLVGNDGPTCSTVAFLIIWLTNQYIFLSTAIAFNLQWLYLQDRYYNPAFEKWYYIVSFLLAITTAVVPLGSNILGYDAAQGVCWYTPSQTSTVQMWEYGTYIVPQLVCLLYSSVVVLIVVIKLKRDASFQFHEKDPGDDIVSRIVRRILLYPMTPLLTQLGFIASEIYMFHNKQVSYPLNVWGVSTKGLPGFFNLVGLLVDPAFTSAIQHLKRDLIKRYQHDPNIHRSISTQSTTSERTWEIYADNGVLDFNLPHTITSASLAPLAQQKTQQDASNKYLKWIVNHLWPVRQHQNQSPSSDLPAHTAIQVEKAPPQRPARAATKADDMKQNASYSSSIPTLLHSPTAYLIGASESDTMVDDRDILKDIVLEQPLRSRSTNHPSSSILSAPIFLEDQLDEAVPWRVLEATGGDDDMIKPTTGSSSSNTSQHQTQQPTPLTCATATTVGSHSLSLPSDHEVDSWLELNDDPPSPSSRMSQWFTRRGDSFEIVRERVARSSKSIRRWCRQQQQLQQQSNTTNTTTIEERGDYYYSSSCEVLTTTNENPSRLSSSSSTEQQQRGGGGSLDLRWSRTLSGSFFDPTALQAVPEETADTTRSRETQKRRNS</sequence>
<evidence type="ECO:0000313" key="8">
    <source>
        <dbReference type="EMBL" id="KAJ8658229.1"/>
    </source>
</evidence>
<evidence type="ECO:0000256" key="3">
    <source>
        <dbReference type="ARBA" id="ARBA00022989"/>
    </source>
</evidence>
<evidence type="ECO:0000313" key="9">
    <source>
        <dbReference type="Proteomes" id="UP001234581"/>
    </source>
</evidence>
<dbReference type="GO" id="GO:0005886">
    <property type="term" value="C:plasma membrane"/>
    <property type="evidence" value="ECO:0007669"/>
    <property type="project" value="TreeGrafter"/>
</dbReference>
<evidence type="ECO:0000256" key="1">
    <source>
        <dbReference type="ARBA" id="ARBA00004141"/>
    </source>
</evidence>
<feature type="transmembrane region" description="Helical" evidence="6">
    <location>
        <begin position="70"/>
        <end position="91"/>
    </location>
</feature>
<dbReference type="GeneID" id="83213323"/>
<dbReference type="InterPro" id="IPR017981">
    <property type="entry name" value="GPCR_2-like_7TM"/>
</dbReference>
<dbReference type="Gene3D" id="1.20.1070.10">
    <property type="entry name" value="Rhodopsin 7-helix transmembrane proteins"/>
    <property type="match status" value="1"/>
</dbReference>
<keyword evidence="3 6" id="KW-1133">Transmembrane helix</keyword>
<reference evidence="8 9" key="1">
    <citation type="submission" date="2023-03" db="EMBL/GenBank/DDBJ databases">
        <title>Genome sequence of Lichtheimia ornata CBS 291.66.</title>
        <authorList>
            <person name="Mohabir J.T."/>
            <person name="Shea T.P."/>
            <person name="Kurbessoian T."/>
            <person name="Berby B."/>
            <person name="Fontaine J."/>
            <person name="Livny J."/>
            <person name="Gnirke A."/>
            <person name="Stajich J.E."/>
            <person name="Cuomo C.A."/>
        </authorList>
    </citation>
    <scope>NUCLEOTIDE SEQUENCE [LARGE SCALE GENOMIC DNA]</scope>
    <source>
        <strain evidence="8">CBS 291.66</strain>
    </source>
</reference>
<accession>A0AAD7V3L1</accession>
<dbReference type="Proteomes" id="UP001234581">
    <property type="component" value="Unassembled WGS sequence"/>
</dbReference>
<evidence type="ECO:0000259" key="7">
    <source>
        <dbReference type="PROSITE" id="PS50261"/>
    </source>
</evidence>
<dbReference type="PROSITE" id="PS50261">
    <property type="entry name" value="G_PROTEIN_RECEP_F2_4"/>
    <property type="match status" value="1"/>
</dbReference>
<dbReference type="GO" id="GO:0004930">
    <property type="term" value="F:G protein-coupled receptor activity"/>
    <property type="evidence" value="ECO:0007669"/>
    <property type="project" value="TreeGrafter"/>
</dbReference>
<name>A0AAD7V3L1_9FUNG</name>
<gene>
    <name evidence="8" type="ORF">O0I10_005911</name>
</gene>
<feature type="transmembrane region" description="Helical" evidence="6">
    <location>
        <begin position="103"/>
        <end position="128"/>
    </location>
</feature>
<dbReference type="RefSeq" id="XP_058343142.1">
    <property type="nucleotide sequence ID" value="XM_058485947.1"/>
</dbReference>
<feature type="transmembrane region" description="Helical" evidence="6">
    <location>
        <begin position="189"/>
        <end position="209"/>
    </location>
</feature>
<keyword evidence="2 6" id="KW-0812">Transmembrane</keyword>
<dbReference type="AlphaFoldDB" id="A0AAD7V3L1"/>
<dbReference type="PANTHER" id="PTHR23112">
    <property type="entry name" value="G PROTEIN-COUPLED RECEPTOR 157-RELATED"/>
    <property type="match status" value="1"/>
</dbReference>
<feature type="transmembrane region" description="Helical" evidence="6">
    <location>
        <begin position="140"/>
        <end position="158"/>
    </location>
</feature>
<organism evidence="8 9">
    <name type="scientific">Lichtheimia ornata</name>
    <dbReference type="NCBI Taxonomy" id="688661"/>
    <lineage>
        <taxon>Eukaryota</taxon>
        <taxon>Fungi</taxon>
        <taxon>Fungi incertae sedis</taxon>
        <taxon>Mucoromycota</taxon>
        <taxon>Mucoromycotina</taxon>
        <taxon>Mucoromycetes</taxon>
        <taxon>Mucorales</taxon>
        <taxon>Lichtheimiaceae</taxon>
        <taxon>Lichtheimia</taxon>
    </lineage>
</organism>
<dbReference type="EMBL" id="JARTCD010000025">
    <property type="protein sequence ID" value="KAJ8658229.1"/>
    <property type="molecule type" value="Genomic_DNA"/>
</dbReference>
<feature type="region of interest" description="Disordered" evidence="5">
    <location>
        <begin position="496"/>
        <end position="526"/>
    </location>
</feature>
<comment type="caution">
    <text evidence="8">The sequence shown here is derived from an EMBL/GenBank/DDBJ whole genome shotgun (WGS) entry which is preliminary data.</text>
</comment>
<keyword evidence="9" id="KW-1185">Reference proteome</keyword>
<protein>
    <recommendedName>
        <fullName evidence="7">G-protein coupled receptors family 2 profile 2 domain-containing protein</fullName>
    </recommendedName>
</protein>
<dbReference type="PANTHER" id="PTHR23112:SF0">
    <property type="entry name" value="TRANSMEMBRANE PROTEIN 116"/>
    <property type="match status" value="1"/>
</dbReference>
<comment type="subcellular location">
    <subcellularLocation>
        <location evidence="1">Membrane</location>
        <topology evidence="1">Multi-pass membrane protein</topology>
    </subcellularLocation>
</comment>
<dbReference type="GO" id="GO:0007189">
    <property type="term" value="P:adenylate cyclase-activating G protein-coupled receptor signaling pathway"/>
    <property type="evidence" value="ECO:0007669"/>
    <property type="project" value="TreeGrafter"/>
</dbReference>
<proteinExistence type="predicted"/>
<evidence type="ECO:0000256" key="4">
    <source>
        <dbReference type="ARBA" id="ARBA00023136"/>
    </source>
</evidence>
<feature type="compositionally biased region" description="Low complexity" evidence="5">
    <location>
        <begin position="505"/>
        <end position="524"/>
    </location>
</feature>
<feature type="transmembrane region" description="Helical" evidence="6">
    <location>
        <begin position="236"/>
        <end position="259"/>
    </location>
</feature>
<keyword evidence="4 6" id="KW-0472">Membrane</keyword>
<evidence type="ECO:0000256" key="6">
    <source>
        <dbReference type="SAM" id="Phobius"/>
    </source>
</evidence>
<evidence type="ECO:0000256" key="2">
    <source>
        <dbReference type="ARBA" id="ARBA00022692"/>
    </source>
</evidence>
<feature type="transmembrane region" description="Helical" evidence="6">
    <location>
        <begin position="39"/>
        <end position="58"/>
    </location>
</feature>
<dbReference type="GO" id="GO:0007166">
    <property type="term" value="P:cell surface receptor signaling pathway"/>
    <property type="evidence" value="ECO:0007669"/>
    <property type="project" value="InterPro"/>
</dbReference>
<evidence type="ECO:0000256" key="5">
    <source>
        <dbReference type="SAM" id="MobiDB-lite"/>
    </source>
</evidence>